<evidence type="ECO:0000313" key="3">
    <source>
        <dbReference type="Proteomes" id="UP000002432"/>
    </source>
</evidence>
<sequence length="198" mass="22544">MPINLLMPDSSIPAPWGPFLKELDAVAAEQVDFHCIGGFVLTRQYGFMLETSDVDVLAIRPTPLLDQFLALGAKGSPLHRKHRIYLQLVTVIEAYPEEYEDRLSEMFPGALKHLRLLAPDPHDLVLMKVGRNSERDREGIKFLARKGLITSTELRTRYEKEMRPYIALPETRNDPVISLWQEMIDEEVAAQQHPDAAL</sequence>
<dbReference type="InterPro" id="IPR045792">
    <property type="entry name" value="DUF6036"/>
</dbReference>
<dbReference type="STRING" id="204669.Acid345_2037"/>
<dbReference type="HOGENOM" id="CLU_1376574_0_0_0"/>
<organism evidence="2 3">
    <name type="scientific">Koribacter versatilis (strain Ellin345)</name>
    <dbReference type="NCBI Taxonomy" id="204669"/>
    <lineage>
        <taxon>Bacteria</taxon>
        <taxon>Pseudomonadati</taxon>
        <taxon>Acidobacteriota</taxon>
        <taxon>Terriglobia</taxon>
        <taxon>Terriglobales</taxon>
        <taxon>Candidatus Korobacteraceae</taxon>
        <taxon>Candidatus Korobacter</taxon>
    </lineage>
</organism>
<reference evidence="2 3" key="1">
    <citation type="journal article" date="2009" name="Appl. Environ. Microbiol.">
        <title>Three genomes from the phylum Acidobacteria provide insight into the lifestyles of these microorganisms in soils.</title>
        <authorList>
            <person name="Ward N.L."/>
            <person name="Challacombe J.F."/>
            <person name="Janssen P.H."/>
            <person name="Henrissat B."/>
            <person name="Coutinho P.M."/>
            <person name="Wu M."/>
            <person name="Xie G."/>
            <person name="Haft D.H."/>
            <person name="Sait M."/>
            <person name="Badger J."/>
            <person name="Barabote R.D."/>
            <person name="Bradley B."/>
            <person name="Brettin T.S."/>
            <person name="Brinkac L.M."/>
            <person name="Bruce D."/>
            <person name="Creasy T."/>
            <person name="Daugherty S.C."/>
            <person name="Davidsen T.M."/>
            <person name="DeBoy R.T."/>
            <person name="Detter J.C."/>
            <person name="Dodson R.J."/>
            <person name="Durkin A.S."/>
            <person name="Ganapathy A."/>
            <person name="Gwinn-Giglio M."/>
            <person name="Han C.S."/>
            <person name="Khouri H."/>
            <person name="Kiss H."/>
            <person name="Kothari S.P."/>
            <person name="Madupu R."/>
            <person name="Nelson K.E."/>
            <person name="Nelson W.C."/>
            <person name="Paulsen I."/>
            <person name="Penn K."/>
            <person name="Ren Q."/>
            <person name="Rosovitz M.J."/>
            <person name="Selengut J.D."/>
            <person name="Shrivastava S."/>
            <person name="Sullivan S.A."/>
            <person name="Tapia R."/>
            <person name="Thompson L.S."/>
            <person name="Watkins K.L."/>
            <person name="Yang Q."/>
            <person name="Yu C."/>
            <person name="Zafar N."/>
            <person name="Zhou L."/>
            <person name="Kuske C.R."/>
        </authorList>
    </citation>
    <scope>NUCLEOTIDE SEQUENCE [LARGE SCALE GENOMIC DNA]</scope>
    <source>
        <strain evidence="2 3">Ellin345</strain>
    </source>
</reference>
<feature type="domain" description="DUF6036" evidence="1">
    <location>
        <begin position="30"/>
        <end position="184"/>
    </location>
</feature>
<dbReference type="Pfam" id="PF19502">
    <property type="entry name" value="DUF6036"/>
    <property type="match status" value="1"/>
</dbReference>
<dbReference type="RefSeq" id="WP_011522839.1">
    <property type="nucleotide sequence ID" value="NC_008009.1"/>
</dbReference>
<gene>
    <name evidence="2" type="ordered locus">Acid345_2037</name>
</gene>
<dbReference type="eggNOG" id="ENOG50338KX">
    <property type="taxonomic scope" value="Bacteria"/>
</dbReference>
<name>Q1IQ12_KORVE</name>
<dbReference type="EMBL" id="CP000360">
    <property type="protein sequence ID" value="ABF41038.1"/>
    <property type="molecule type" value="Genomic_DNA"/>
</dbReference>
<dbReference type="KEGG" id="aba:Acid345_2037"/>
<evidence type="ECO:0000259" key="1">
    <source>
        <dbReference type="Pfam" id="PF19502"/>
    </source>
</evidence>
<evidence type="ECO:0000313" key="2">
    <source>
        <dbReference type="EMBL" id="ABF41038.1"/>
    </source>
</evidence>
<dbReference type="EnsemblBacteria" id="ABF41038">
    <property type="protein sequence ID" value="ABF41038"/>
    <property type="gene ID" value="Acid345_2037"/>
</dbReference>
<protein>
    <recommendedName>
        <fullName evidence="1">DUF6036 domain-containing protein</fullName>
    </recommendedName>
</protein>
<dbReference type="AlphaFoldDB" id="Q1IQ12"/>
<dbReference type="Proteomes" id="UP000002432">
    <property type="component" value="Chromosome"/>
</dbReference>
<proteinExistence type="predicted"/>
<dbReference type="OrthoDB" id="5405370at2"/>
<accession>Q1IQ12</accession>
<keyword evidence="3" id="KW-1185">Reference proteome</keyword>